<organism evidence="2 3">
    <name type="scientific">Candidatus Ornithospirochaeta avicola</name>
    <dbReference type="NCBI Taxonomy" id="2840896"/>
    <lineage>
        <taxon>Bacteria</taxon>
        <taxon>Pseudomonadati</taxon>
        <taxon>Spirochaetota</taxon>
        <taxon>Spirochaetia</taxon>
        <taxon>Spirochaetales</taxon>
        <taxon>Spirochaetaceae</taxon>
        <taxon>Spirochaetaceae incertae sedis</taxon>
        <taxon>Candidatus Ornithospirochaeta</taxon>
    </lineage>
</organism>
<accession>A0A9D1PTK0</accession>
<feature type="coiled-coil region" evidence="1">
    <location>
        <begin position="124"/>
        <end position="185"/>
    </location>
</feature>
<dbReference type="Proteomes" id="UP000823936">
    <property type="component" value="Unassembled WGS sequence"/>
</dbReference>
<protein>
    <submittedName>
        <fullName evidence="2">Uncharacterized protein</fullName>
    </submittedName>
</protein>
<keyword evidence="1" id="KW-0175">Coiled coil</keyword>
<dbReference type="AlphaFoldDB" id="A0A9D1PTK0"/>
<evidence type="ECO:0000313" key="3">
    <source>
        <dbReference type="Proteomes" id="UP000823936"/>
    </source>
</evidence>
<name>A0A9D1PTK0_9SPIO</name>
<reference evidence="2" key="2">
    <citation type="submission" date="2021-04" db="EMBL/GenBank/DDBJ databases">
        <authorList>
            <person name="Gilroy R."/>
        </authorList>
    </citation>
    <scope>NUCLEOTIDE SEQUENCE</scope>
    <source>
        <strain evidence="2">Gambia11-129</strain>
    </source>
</reference>
<gene>
    <name evidence="2" type="ORF">IAB12_04815</name>
</gene>
<sequence length="190" mass="22089">MGKIRSALEIALEKTKDITFDKEEFEKKEEEEKIRRQIGSYMSADTADDEKLEELSSMDRESVRKYSKAYILTSLSLPSMEVADDRYERLIKLASISFSKEAVEFISKITAFLKQYPVHKKDLVEKLEGQLEGMLREKEDEIREKTGRSIHLSIEDDKESLEIIKKNLETLDKQYNSTLENAKKELEGLL</sequence>
<evidence type="ECO:0000313" key="2">
    <source>
        <dbReference type="EMBL" id="HIV99077.1"/>
    </source>
</evidence>
<evidence type="ECO:0000256" key="1">
    <source>
        <dbReference type="SAM" id="Coils"/>
    </source>
</evidence>
<comment type="caution">
    <text evidence="2">The sequence shown here is derived from an EMBL/GenBank/DDBJ whole genome shotgun (WGS) entry which is preliminary data.</text>
</comment>
<dbReference type="EMBL" id="DXHU01000019">
    <property type="protein sequence ID" value="HIV99077.1"/>
    <property type="molecule type" value="Genomic_DNA"/>
</dbReference>
<reference evidence="2" key="1">
    <citation type="journal article" date="2021" name="PeerJ">
        <title>Extensive microbial diversity within the chicken gut microbiome revealed by metagenomics and culture.</title>
        <authorList>
            <person name="Gilroy R."/>
            <person name="Ravi A."/>
            <person name="Getino M."/>
            <person name="Pursley I."/>
            <person name="Horton D.L."/>
            <person name="Alikhan N.F."/>
            <person name="Baker D."/>
            <person name="Gharbi K."/>
            <person name="Hall N."/>
            <person name="Watson M."/>
            <person name="Adriaenssens E.M."/>
            <person name="Foster-Nyarko E."/>
            <person name="Jarju S."/>
            <person name="Secka A."/>
            <person name="Antonio M."/>
            <person name="Oren A."/>
            <person name="Chaudhuri R.R."/>
            <person name="La Ragione R."/>
            <person name="Hildebrand F."/>
            <person name="Pallen M.J."/>
        </authorList>
    </citation>
    <scope>NUCLEOTIDE SEQUENCE</scope>
    <source>
        <strain evidence="2">Gambia11-129</strain>
    </source>
</reference>
<proteinExistence type="predicted"/>